<accession>A0AA51X527</accession>
<evidence type="ECO:0000313" key="1">
    <source>
        <dbReference type="EMBL" id="WNB16849.1"/>
    </source>
</evidence>
<dbReference type="RefSeq" id="WP_322345758.1">
    <property type="nucleotide sequence ID" value="NZ_CP129968.2"/>
</dbReference>
<protein>
    <submittedName>
        <fullName evidence="1">Uncharacterized protein</fullName>
    </submittedName>
</protein>
<dbReference type="Proteomes" id="UP001232019">
    <property type="component" value="Chromosome"/>
</dbReference>
<organism evidence="1">
    <name type="scientific">Marivirga arenosa</name>
    <dbReference type="NCBI Taxonomy" id="3059076"/>
    <lineage>
        <taxon>Bacteria</taxon>
        <taxon>Pseudomonadati</taxon>
        <taxon>Bacteroidota</taxon>
        <taxon>Cytophagia</taxon>
        <taxon>Cytophagales</taxon>
        <taxon>Marivirgaceae</taxon>
        <taxon>Marivirga</taxon>
    </lineage>
</organism>
<reference evidence="1" key="1">
    <citation type="submission" date="2023-08" db="EMBL/GenBank/DDBJ databases">
        <title>Comparative genomics and taxonomic characterization of three novel marine species of genus Marivirga.</title>
        <authorList>
            <person name="Muhammad N."/>
            <person name="Kim S.-G."/>
        </authorList>
    </citation>
    <scope>NUCLEOTIDE SEQUENCE</scope>
    <source>
        <strain evidence="1">BKB1-2</strain>
    </source>
</reference>
<dbReference type="AlphaFoldDB" id="A0AA51X527"/>
<dbReference type="KEGG" id="marp:QYS47_31955"/>
<dbReference type="EMBL" id="CP129968">
    <property type="protein sequence ID" value="WNB16849.1"/>
    <property type="molecule type" value="Genomic_DNA"/>
</dbReference>
<name>A0AA51X527_9BACT</name>
<gene>
    <name evidence="1" type="ORF">QYS47_31955</name>
</gene>
<sequence>MKKVLRSEIQQQAFKKRSHINALENKHPYNPLKGIVVGIDIIMLRDNFAKIFSGVVLKEFHQIIYYTKYLFKVRFLLPDLQNGTGYAGMKVGTIINKKT</sequence>
<proteinExistence type="predicted"/>